<reference evidence="10" key="1">
    <citation type="submission" date="2020-05" db="EMBL/GenBank/DDBJ databases">
        <authorList>
            <person name="Chiriac C."/>
            <person name="Salcher M."/>
            <person name="Ghai R."/>
            <person name="Kavagutti S V."/>
        </authorList>
    </citation>
    <scope>NUCLEOTIDE SEQUENCE</scope>
</reference>
<evidence type="ECO:0000256" key="7">
    <source>
        <dbReference type="ARBA" id="ARBA00049158"/>
    </source>
</evidence>
<gene>
    <name evidence="9" type="ORF">UFOPK3164_01448</name>
    <name evidence="10" type="ORF">UFOPK3427_00614</name>
    <name evidence="11" type="ORF">UFOPK4112_00443</name>
</gene>
<keyword evidence="6" id="KW-0368">Histidine biosynthesis</keyword>
<evidence type="ECO:0000256" key="4">
    <source>
        <dbReference type="ARBA" id="ARBA00022605"/>
    </source>
</evidence>
<keyword evidence="5" id="KW-0378">Hydrolase</keyword>
<evidence type="ECO:0000256" key="5">
    <source>
        <dbReference type="ARBA" id="ARBA00022801"/>
    </source>
</evidence>
<dbReference type="GO" id="GO:0000105">
    <property type="term" value="P:L-histidine biosynthetic process"/>
    <property type="evidence" value="ECO:0007669"/>
    <property type="project" value="UniProtKB-UniPathway"/>
</dbReference>
<sequence length="292" mass="32921">MLDYHLHLWPHEDAETWLSIDQIADYCEEAAKHGVVEVALTEHLHRFTQAADIVGKFWEKSDDNPAVQESIANYFDHHARSDLDAYVELASEAKRQGLPVKIGMEVDYYQGQMEEVGTLLSQYPFDVLLGSVHWIGAWQFDDVKNPVVMEQWDARDVDACWEAYTGAMEELAATKTCDVLAHPDLIKCAGRIPENPTEWWDRLAEAAKNSGMAAELSSAGWRNLAHEQYPAVPLLERFIAHGVPMTTASDAHRVDRVAERMEDLQRLASSSGLTSLASFENRQRVDIDLEGL</sequence>
<dbReference type="PANTHER" id="PTHR21039">
    <property type="entry name" value="HISTIDINOL PHOSPHATASE-RELATED"/>
    <property type="match status" value="1"/>
</dbReference>
<evidence type="ECO:0000259" key="8">
    <source>
        <dbReference type="Pfam" id="PF02811"/>
    </source>
</evidence>
<dbReference type="EC" id="3.1.3.15" evidence="3"/>
<comment type="similarity">
    <text evidence="2">Belongs to the PHP hydrolase family. HisK subfamily.</text>
</comment>
<dbReference type="GO" id="GO:0004401">
    <property type="term" value="F:histidinol-phosphatase activity"/>
    <property type="evidence" value="ECO:0007669"/>
    <property type="project" value="UniProtKB-EC"/>
</dbReference>
<dbReference type="PANTHER" id="PTHR21039:SF0">
    <property type="entry name" value="HISTIDINOL-PHOSPHATASE"/>
    <property type="match status" value="1"/>
</dbReference>
<accession>A0A6J7DAN1</accession>
<evidence type="ECO:0000256" key="3">
    <source>
        <dbReference type="ARBA" id="ARBA00013085"/>
    </source>
</evidence>
<dbReference type="InterPro" id="IPR010140">
    <property type="entry name" value="Histidinol_P_phosphatase_HisJ"/>
</dbReference>
<dbReference type="InterPro" id="IPR016195">
    <property type="entry name" value="Pol/histidinol_Pase-like"/>
</dbReference>
<dbReference type="CDD" id="cd12110">
    <property type="entry name" value="PHP_HisPPase_Hisj_like"/>
    <property type="match status" value="1"/>
</dbReference>
<comment type="catalytic activity">
    <reaction evidence="7">
        <text>L-histidinol phosphate + H2O = L-histidinol + phosphate</text>
        <dbReference type="Rhea" id="RHEA:14465"/>
        <dbReference type="ChEBI" id="CHEBI:15377"/>
        <dbReference type="ChEBI" id="CHEBI:43474"/>
        <dbReference type="ChEBI" id="CHEBI:57699"/>
        <dbReference type="ChEBI" id="CHEBI:57980"/>
        <dbReference type="EC" id="3.1.3.15"/>
    </reaction>
</comment>
<protein>
    <recommendedName>
        <fullName evidence="3">histidinol-phosphatase</fullName>
        <ecNumber evidence="3">3.1.3.15</ecNumber>
    </recommendedName>
</protein>
<feature type="domain" description="PHP" evidence="8">
    <location>
        <begin position="19"/>
        <end position="218"/>
    </location>
</feature>
<evidence type="ECO:0000256" key="1">
    <source>
        <dbReference type="ARBA" id="ARBA00004970"/>
    </source>
</evidence>
<organism evidence="10">
    <name type="scientific">freshwater metagenome</name>
    <dbReference type="NCBI Taxonomy" id="449393"/>
    <lineage>
        <taxon>unclassified sequences</taxon>
        <taxon>metagenomes</taxon>
        <taxon>ecological metagenomes</taxon>
    </lineage>
</organism>
<dbReference type="InterPro" id="IPR004013">
    <property type="entry name" value="PHP_dom"/>
</dbReference>
<proteinExistence type="inferred from homology"/>
<comment type="pathway">
    <text evidence="1">Amino-acid biosynthesis; L-histidine biosynthesis; L-histidine from 5-phospho-alpha-D-ribose 1-diphosphate: step 8/9.</text>
</comment>
<evidence type="ECO:0000313" key="10">
    <source>
        <dbReference type="EMBL" id="CAB4868042.1"/>
    </source>
</evidence>
<dbReference type="AlphaFoldDB" id="A0A6J7DAN1"/>
<dbReference type="EMBL" id="CAFABE010000088">
    <property type="protein sequence ID" value="CAB4833341.1"/>
    <property type="molecule type" value="Genomic_DNA"/>
</dbReference>
<evidence type="ECO:0000256" key="6">
    <source>
        <dbReference type="ARBA" id="ARBA00023102"/>
    </source>
</evidence>
<evidence type="ECO:0000313" key="9">
    <source>
        <dbReference type="EMBL" id="CAB4833341.1"/>
    </source>
</evidence>
<dbReference type="GO" id="GO:0005737">
    <property type="term" value="C:cytoplasm"/>
    <property type="evidence" value="ECO:0007669"/>
    <property type="project" value="TreeGrafter"/>
</dbReference>
<evidence type="ECO:0000256" key="2">
    <source>
        <dbReference type="ARBA" id="ARBA00009152"/>
    </source>
</evidence>
<dbReference type="UniPathway" id="UPA00031">
    <property type="reaction ID" value="UER00013"/>
</dbReference>
<dbReference type="SUPFAM" id="SSF89550">
    <property type="entry name" value="PHP domain-like"/>
    <property type="match status" value="1"/>
</dbReference>
<dbReference type="Pfam" id="PF02811">
    <property type="entry name" value="PHP"/>
    <property type="match status" value="1"/>
</dbReference>
<keyword evidence="4" id="KW-0028">Amino-acid biosynthesis</keyword>
<evidence type="ECO:0000313" key="11">
    <source>
        <dbReference type="EMBL" id="CAB5013294.1"/>
    </source>
</evidence>
<dbReference type="EMBL" id="CAFBLT010000001">
    <property type="protein sequence ID" value="CAB4868042.1"/>
    <property type="molecule type" value="Genomic_DNA"/>
</dbReference>
<name>A0A6J7DAN1_9ZZZZ</name>
<dbReference type="EMBL" id="CAFBPM010000003">
    <property type="protein sequence ID" value="CAB5013294.1"/>
    <property type="molecule type" value="Genomic_DNA"/>
</dbReference>
<dbReference type="Gene3D" id="3.20.20.140">
    <property type="entry name" value="Metal-dependent hydrolases"/>
    <property type="match status" value="1"/>
</dbReference>